<accession>A0A0E9PJ78</accession>
<organism evidence="1">
    <name type="scientific">Anguilla anguilla</name>
    <name type="common">European freshwater eel</name>
    <name type="synonym">Muraena anguilla</name>
    <dbReference type="NCBI Taxonomy" id="7936"/>
    <lineage>
        <taxon>Eukaryota</taxon>
        <taxon>Metazoa</taxon>
        <taxon>Chordata</taxon>
        <taxon>Craniata</taxon>
        <taxon>Vertebrata</taxon>
        <taxon>Euteleostomi</taxon>
        <taxon>Actinopterygii</taxon>
        <taxon>Neopterygii</taxon>
        <taxon>Teleostei</taxon>
        <taxon>Anguilliformes</taxon>
        <taxon>Anguillidae</taxon>
        <taxon>Anguilla</taxon>
    </lineage>
</organism>
<protein>
    <submittedName>
        <fullName evidence="1">Uncharacterized protein</fullName>
    </submittedName>
</protein>
<proteinExistence type="predicted"/>
<evidence type="ECO:0000313" key="1">
    <source>
        <dbReference type="EMBL" id="JAH04671.1"/>
    </source>
</evidence>
<dbReference type="EMBL" id="GBXM01103906">
    <property type="protein sequence ID" value="JAH04671.1"/>
    <property type="molecule type" value="Transcribed_RNA"/>
</dbReference>
<reference evidence="1" key="1">
    <citation type="submission" date="2014-11" db="EMBL/GenBank/DDBJ databases">
        <authorList>
            <person name="Amaro Gonzalez C."/>
        </authorList>
    </citation>
    <scope>NUCLEOTIDE SEQUENCE</scope>
</reference>
<name>A0A0E9PJ78_ANGAN</name>
<sequence>MKSFEICEKTQFFNMYQTKMYASLK</sequence>
<dbReference type="AlphaFoldDB" id="A0A0E9PJ78"/>
<reference evidence="1" key="2">
    <citation type="journal article" date="2015" name="Fish Shellfish Immunol.">
        <title>Early steps in the European eel (Anguilla anguilla)-Vibrio vulnificus interaction in the gills: Role of the RtxA13 toxin.</title>
        <authorList>
            <person name="Callol A."/>
            <person name="Pajuelo D."/>
            <person name="Ebbesson L."/>
            <person name="Teles M."/>
            <person name="MacKenzie S."/>
            <person name="Amaro C."/>
        </authorList>
    </citation>
    <scope>NUCLEOTIDE SEQUENCE</scope>
</reference>